<keyword evidence="2" id="KW-1133">Transmembrane helix</keyword>
<name>A0A5B7CE06_PORTR</name>
<sequence>MWCILAIAVVVALTPPCQGFNVGVKGTKCNLEISKGDINDPCESLYGAVCGGTHCICPPGTFEDKTLLRCNKNRPGGSQGGNNRGAVDDLGLPLDYEPNKPAPAPAPPKPKPPQQPQPGYNPNQPGYNPNQPGYNPNQPGYNPNQPGYNPNQPGYNPNQPGYNPNQPGYNPNQPGYNPNHPGGTHGKTHGKDENMGEEVGGGVGGLIFLLIMGGLIYFCCCRGGKHKQVMNRFQGLPFMNRGQQAAPGGAVPMQSTMVQQDPNFSSQHTYVPPDAQQPPPGQYPPPAGVYPAPYGPQPGYAPYPPQGYAPPGQQPPPYTQQYQPNAPPPM</sequence>
<gene>
    <name evidence="4" type="primary">BSPAL1</name>
    <name evidence="4" type="ORF">E2C01_000327</name>
</gene>
<keyword evidence="5" id="KW-1185">Reference proteome</keyword>
<evidence type="ECO:0000256" key="1">
    <source>
        <dbReference type="SAM" id="MobiDB-lite"/>
    </source>
</evidence>
<reference evidence="4 5" key="1">
    <citation type="submission" date="2019-05" db="EMBL/GenBank/DDBJ databases">
        <title>Another draft genome of Portunus trituberculatus and its Hox gene families provides insights of decapod evolution.</title>
        <authorList>
            <person name="Jeong J.-H."/>
            <person name="Song I."/>
            <person name="Kim S."/>
            <person name="Choi T."/>
            <person name="Kim D."/>
            <person name="Ryu S."/>
            <person name="Kim W."/>
        </authorList>
    </citation>
    <scope>NUCLEOTIDE SEQUENCE [LARGE SCALE GENOMIC DNA]</scope>
    <source>
        <tissue evidence="4">Muscle</tissue>
    </source>
</reference>
<comment type="caution">
    <text evidence="4">The sequence shown here is derived from an EMBL/GenBank/DDBJ whole genome shotgun (WGS) entry which is preliminary data.</text>
</comment>
<keyword evidence="2" id="KW-0812">Transmembrane</keyword>
<feature type="signal peptide" evidence="3">
    <location>
        <begin position="1"/>
        <end position="19"/>
    </location>
</feature>
<evidence type="ECO:0000313" key="5">
    <source>
        <dbReference type="Proteomes" id="UP000324222"/>
    </source>
</evidence>
<protein>
    <submittedName>
        <fullName evidence="4">Putative surface protein bspA-like</fullName>
    </submittedName>
</protein>
<feature type="compositionally biased region" description="Pro residues" evidence="1">
    <location>
        <begin position="100"/>
        <end position="116"/>
    </location>
</feature>
<feature type="chain" id="PRO_5022877809" evidence="3">
    <location>
        <begin position="20"/>
        <end position="330"/>
    </location>
</feature>
<evidence type="ECO:0000256" key="2">
    <source>
        <dbReference type="SAM" id="Phobius"/>
    </source>
</evidence>
<keyword evidence="2" id="KW-0472">Membrane</keyword>
<proteinExistence type="predicted"/>
<keyword evidence="3" id="KW-0732">Signal</keyword>
<feature type="transmembrane region" description="Helical" evidence="2">
    <location>
        <begin position="199"/>
        <end position="220"/>
    </location>
</feature>
<feature type="region of interest" description="Disordered" evidence="1">
    <location>
        <begin position="74"/>
        <end position="196"/>
    </location>
</feature>
<evidence type="ECO:0000313" key="4">
    <source>
        <dbReference type="EMBL" id="MPC07759.1"/>
    </source>
</evidence>
<dbReference type="EMBL" id="VSRR010000007">
    <property type="protein sequence ID" value="MPC07759.1"/>
    <property type="molecule type" value="Genomic_DNA"/>
</dbReference>
<organism evidence="4 5">
    <name type="scientific">Portunus trituberculatus</name>
    <name type="common">Swimming crab</name>
    <name type="synonym">Neptunus trituberculatus</name>
    <dbReference type="NCBI Taxonomy" id="210409"/>
    <lineage>
        <taxon>Eukaryota</taxon>
        <taxon>Metazoa</taxon>
        <taxon>Ecdysozoa</taxon>
        <taxon>Arthropoda</taxon>
        <taxon>Crustacea</taxon>
        <taxon>Multicrustacea</taxon>
        <taxon>Malacostraca</taxon>
        <taxon>Eumalacostraca</taxon>
        <taxon>Eucarida</taxon>
        <taxon>Decapoda</taxon>
        <taxon>Pleocyemata</taxon>
        <taxon>Brachyura</taxon>
        <taxon>Eubrachyura</taxon>
        <taxon>Portunoidea</taxon>
        <taxon>Portunidae</taxon>
        <taxon>Portuninae</taxon>
        <taxon>Portunus</taxon>
    </lineage>
</organism>
<feature type="compositionally biased region" description="Low complexity" evidence="1">
    <location>
        <begin position="117"/>
        <end position="179"/>
    </location>
</feature>
<dbReference type="OrthoDB" id="6381675at2759"/>
<accession>A0A5B7CE06</accession>
<dbReference type="Proteomes" id="UP000324222">
    <property type="component" value="Unassembled WGS sequence"/>
</dbReference>
<dbReference type="AlphaFoldDB" id="A0A5B7CE06"/>
<feature type="region of interest" description="Disordered" evidence="1">
    <location>
        <begin position="263"/>
        <end position="330"/>
    </location>
</feature>
<evidence type="ECO:0000256" key="3">
    <source>
        <dbReference type="SAM" id="SignalP"/>
    </source>
</evidence>
<feature type="compositionally biased region" description="Pro residues" evidence="1">
    <location>
        <begin position="275"/>
        <end position="318"/>
    </location>
</feature>